<keyword evidence="2" id="KW-0472">Membrane</keyword>
<keyword evidence="2" id="KW-0812">Transmembrane</keyword>
<proteinExistence type="predicted"/>
<reference evidence="3" key="1">
    <citation type="submission" date="2023-06" db="EMBL/GenBank/DDBJ databases">
        <title>Genome-scale phylogeny and comparative genomics of the fungal order Sordariales.</title>
        <authorList>
            <consortium name="Lawrence Berkeley National Laboratory"/>
            <person name="Hensen N."/>
            <person name="Bonometti L."/>
            <person name="Westerberg I."/>
            <person name="Brannstrom I.O."/>
            <person name="Guillou S."/>
            <person name="Cros-Aarteil S."/>
            <person name="Calhoun S."/>
            <person name="Haridas S."/>
            <person name="Kuo A."/>
            <person name="Mondo S."/>
            <person name="Pangilinan J."/>
            <person name="Riley R."/>
            <person name="LaButti K."/>
            <person name="Andreopoulos B."/>
            <person name="Lipzen A."/>
            <person name="Chen C."/>
            <person name="Yanf M."/>
            <person name="Daum C."/>
            <person name="Ng V."/>
            <person name="Clum A."/>
            <person name="Steindorff A."/>
            <person name="Ohm R."/>
            <person name="Martin F."/>
            <person name="Silar P."/>
            <person name="Natvig D."/>
            <person name="Lalanne C."/>
            <person name="Gautier V."/>
            <person name="Ament-velasquez S.L."/>
            <person name="Kruys A."/>
            <person name="Hutchinson M.I."/>
            <person name="Powell A.J."/>
            <person name="Barry K."/>
            <person name="Miller A.N."/>
            <person name="Grigoriev I.V."/>
            <person name="Debuchy R."/>
            <person name="Gladieux P."/>
            <person name="Thoren M.H."/>
            <person name="Johannesson H."/>
        </authorList>
    </citation>
    <scope>NUCLEOTIDE SEQUENCE</scope>
    <source>
        <strain evidence="3">SMH3391-2</strain>
    </source>
</reference>
<protein>
    <submittedName>
        <fullName evidence="3">Uncharacterized protein</fullName>
    </submittedName>
</protein>
<dbReference type="Proteomes" id="UP001174934">
    <property type="component" value="Unassembled WGS sequence"/>
</dbReference>
<evidence type="ECO:0000313" key="4">
    <source>
        <dbReference type="Proteomes" id="UP001174934"/>
    </source>
</evidence>
<sequence>MGDAWAHVKPLDGCPEWKESDQQGQEEKWQRARLVGGFKRSMGRSRSLTGLPLRQRSSINAPHGCCVSVVYLQVLKEGRRPFAGSSGLLLWWSTLSIFLFWVTLLVTFGLPMLCRPVFSISNCSFILAKSILDFSNLATAETSSPCSFPQLRVANSTSLKWDRSICKHISSV</sequence>
<dbReference type="EMBL" id="JAULSR010000001">
    <property type="protein sequence ID" value="KAK0634282.1"/>
    <property type="molecule type" value="Genomic_DNA"/>
</dbReference>
<evidence type="ECO:0000313" key="3">
    <source>
        <dbReference type="EMBL" id="KAK0634282.1"/>
    </source>
</evidence>
<name>A0AA40CDC3_9PEZI</name>
<organism evidence="3 4">
    <name type="scientific">Bombardia bombarda</name>
    <dbReference type="NCBI Taxonomy" id="252184"/>
    <lineage>
        <taxon>Eukaryota</taxon>
        <taxon>Fungi</taxon>
        <taxon>Dikarya</taxon>
        <taxon>Ascomycota</taxon>
        <taxon>Pezizomycotina</taxon>
        <taxon>Sordariomycetes</taxon>
        <taxon>Sordariomycetidae</taxon>
        <taxon>Sordariales</taxon>
        <taxon>Lasiosphaeriaceae</taxon>
        <taxon>Bombardia</taxon>
    </lineage>
</organism>
<evidence type="ECO:0000256" key="1">
    <source>
        <dbReference type="SAM" id="MobiDB-lite"/>
    </source>
</evidence>
<gene>
    <name evidence="3" type="ORF">B0T17DRAFT_501964</name>
</gene>
<keyword evidence="4" id="KW-1185">Reference proteome</keyword>
<feature type="compositionally biased region" description="Basic and acidic residues" evidence="1">
    <location>
        <begin position="15"/>
        <end position="26"/>
    </location>
</feature>
<feature type="transmembrane region" description="Helical" evidence="2">
    <location>
        <begin position="89"/>
        <end position="113"/>
    </location>
</feature>
<accession>A0AA40CDC3</accession>
<evidence type="ECO:0000256" key="2">
    <source>
        <dbReference type="SAM" id="Phobius"/>
    </source>
</evidence>
<dbReference type="AlphaFoldDB" id="A0AA40CDC3"/>
<keyword evidence="2" id="KW-1133">Transmembrane helix</keyword>
<comment type="caution">
    <text evidence="3">The sequence shown here is derived from an EMBL/GenBank/DDBJ whole genome shotgun (WGS) entry which is preliminary data.</text>
</comment>
<feature type="region of interest" description="Disordered" evidence="1">
    <location>
        <begin position="1"/>
        <end position="26"/>
    </location>
</feature>